<gene>
    <name evidence="1" type="ORF">METZ01_LOCUS73258</name>
</gene>
<proteinExistence type="predicted"/>
<name>A0A381TX84_9ZZZZ</name>
<accession>A0A381TX84</accession>
<reference evidence="1" key="1">
    <citation type="submission" date="2018-05" db="EMBL/GenBank/DDBJ databases">
        <authorList>
            <person name="Lanie J.A."/>
            <person name="Ng W.-L."/>
            <person name="Kazmierczak K.M."/>
            <person name="Andrzejewski T.M."/>
            <person name="Davidsen T.M."/>
            <person name="Wayne K.J."/>
            <person name="Tettelin H."/>
            <person name="Glass J.I."/>
            <person name="Rusch D."/>
            <person name="Podicherti R."/>
            <person name="Tsui H.-C.T."/>
            <person name="Winkler M.E."/>
        </authorList>
    </citation>
    <scope>NUCLEOTIDE SEQUENCE</scope>
</reference>
<dbReference type="EMBL" id="UINC01005296">
    <property type="protein sequence ID" value="SVA20404.1"/>
    <property type="molecule type" value="Genomic_DNA"/>
</dbReference>
<organism evidence="1">
    <name type="scientific">marine metagenome</name>
    <dbReference type="NCBI Taxonomy" id="408172"/>
    <lineage>
        <taxon>unclassified sequences</taxon>
        <taxon>metagenomes</taxon>
        <taxon>ecological metagenomes</taxon>
    </lineage>
</organism>
<protein>
    <submittedName>
        <fullName evidence="1">Uncharacterized protein</fullName>
    </submittedName>
</protein>
<dbReference type="AlphaFoldDB" id="A0A381TX84"/>
<sequence>MQKLYLGVFATKDMESPTRLVIHTQAYLQVLTLLVNQAEIRDMSKKSTVEFYIVTQLFTSKTSNIIKYLLMNNR</sequence>
<evidence type="ECO:0000313" key="1">
    <source>
        <dbReference type="EMBL" id="SVA20404.1"/>
    </source>
</evidence>